<dbReference type="Pfam" id="PF01488">
    <property type="entry name" value="Shikimate_DH"/>
    <property type="match status" value="1"/>
</dbReference>
<keyword evidence="5" id="KW-0057">Aromatic amino acid biosynthesis</keyword>
<dbReference type="GO" id="GO:0004764">
    <property type="term" value="F:shikimate 3-dehydrogenase (NADP+) activity"/>
    <property type="evidence" value="ECO:0007669"/>
    <property type="project" value="UniProtKB-EC"/>
</dbReference>
<dbReference type="InterPro" id="IPR036291">
    <property type="entry name" value="NAD(P)-bd_dom_sf"/>
</dbReference>
<dbReference type="Gene3D" id="3.40.50.720">
    <property type="entry name" value="NAD(P)-binding Rossmann-like Domain"/>
    <property type="match status" value="1"/>
</dbReference>
<proteinExistence type="predicted"/>
<protein>
    <recommendedName>
        <fullName evidence="2">shikimate dehydrogenase (NADP(+))</fullName>
        <ecNumber evidence="2">1.1.1.25</ecNumber>
    </recommendedName>
</protein>
<dbReference type="EMBL" id="JADIMO010000055">
    <property type="protein sequence ID" value="MBO8444981.1"/>
    <property type="molecule type" value="Genomic_DNA"/>
</dbReference>
<reference evidence="9" key="1">
    <citation type="submission" date="2020-10" db="EMBL/GenBank/DDBJ databases">
        <authorList>
            <person name="Gilroy R."/>
        </authorList>
    </citation>
    <scope>NUCLEOTIDE SEQUENCE</scope>
    <source>
        <strain evidence="9">D5-748</strain>
    </source>
</reference>
<gene>
    <name evidence="9" type="ORF">IAC23_04715</name>
</gene>
<dbReference type="PANTHER" id="PTHR21089">
    <property type="entry name" value="SHIKIMATE DEHYDROGENASE"/>
    <property type="match status" value="1"/>
</dbReference>
<evidence type="ECO:0000256" key="1">
    <source>
        <dbReference type="ARBA" id="ARBA00004871"/>
    </source>
</evidence>
<evidence type="ECO:0000256" key="4">
    <source>
        <dbReference type="ARBA" id="ARBA00023002"/>
    </source>
</evidence>
<name>A0A9D9EBQ8_9BACT</name>
<dbReference type="EC" id="1.1.1.25" evidence="2"/>
<evidence type="ECO:0000313" key="9">
    <source>
        <dbReference type="EMBL" id="MBO8444981.1"/>
    </source>
</evidence>
<dbReference type="InterPro" id="IPR006151">
    <property type="entry name" value="Shikm_DH/Glu-tRNA_Rdtase"/>
</dbReference>
<evidence type="ECO:0000256" key="5">
    <source>
        <dbReference type="ARBA" id="ARBA00023141"/>
    </source>
</evidence>
<comment type="catalytic activity">
    <reaction evidence="6">
        <text>shikimate + NADP(+) = 3-dehydroshikimate + NADPH + H(+)</text>
        <dbReference type="Rhea" id="RHEA:17737"/>
        <dbReference type="ChEBI" id="CHEBI:15378"/>
        <dbReference type="ChEBI" id="CHEBI:16630"/>
        <dbReference type="ChEBI" id="CHEBI:36208"/>
        <dbReference type="ChEBI" id="CHEBI:57783"/>
        <dbReference type="ChEBI" id="CHEBI:58349"/>
        <dbReference type="EC" id="1.1.1.25"/>
    </reaction>
</comment>
<comment type="caution">
    <text evidence="9">The sequence shown here is derived from an EMBL/GenBank/DDBJ whole genome shotgun (WGS) entry which is preliminary data.</text>
</comment>
<dbReference type="SUPFAM" id="SSF51735">
    <property type="entry name" value="NAD(P)-binding Rossmann-fold domains"/>
    <property type="match status" value="1"/>
</dbReference>
<evidence type="ECO:0000259" key="8">
    <source>
        <dbReference type="Pfam" id="PF08501"/>
    </source>
</evidence>
<dbReference type="GO" id="GO:0009423">
    <property type="term" value="P:chorismate biosynthetic process"/>
    <property type="evidence" value="ECO:0007669"/>
    <property type="project" value="TreeGrafter"/>
</dbReference>
<dbReference type="InterPro" id="IPR046346">
    <property type="entry name" value="Aminoacid_DH-like_N_sf"/>
</dbReference>
<evidence type="ECO:0000256" key="3">
    <source>
        <dbReference type="ARBA" id="ARBA00022857"/>
    </source>
</evidence>
<dbReference type="Gene3D" id="3.40.50.10860">
    <property type="entry name" value="Leucine Dehydrogenase, chain A, domain 1"/>
    <property type="match status" value="1"/>
</dbReference>
<evidence type="ECO:0000313" key="10">
    <source>
        <dbReference type="Proteomes" id="UP000823619"/>
    </source>
</evidence>
<organism evidence="9 10">
    <name type="scientific">Candidatus Cryptobacteroides merdavium</name>
    <dbReference type="NCBI Taxonomy" id="2840769"/>
    <lineage>
        <taxon>Bacteria</taxon>
        <taxon>Pseudomonadati</taxon>
        <taxon>Bacteroidota</taxon>
        <taxon>Bacteroidia</taxon>
        <taxon>Bacteroidales</taxon>
        <taxon>Candidatus Cryptobacteroides</taxon>
    </lineage>
</organism>
<evidence type="ECO:0000259" key="7">
    <source>
        <dbReference type="Pfam" id="PF01488"/>
    </source>
</evidence>
<evidence type="ECO:0000256" key="2">
    <source>
        <dbReference type="ARBA" id="ARBA00012962"/>
    </source>
</evidence>
<dbReference type="AlphaFoldDB" id="A0A9D9EBQ8"/>
<keyword evidence="5" id="KW-0028">Amino-acid biosynthesis</keyword>
<comment type="pathway">
    <text evidence="1">Metabolic intermediate biosynthesis; chorismate biosynthesis; chorismate from D-erythrose 4-phosphate and phosphoenolpyruvate: step 4/7.</text>
</comment>
<dbReference type="SUPFAM" id="SSF53223">
    <property type="entry name" value="Aminoacid dehydrogenase-like, N-terminal domain"/>
    <property type="match status" value="1"/>
</dbReference>
<dbReference type="InterPro" id="IPR013708">
    <property type="entry name" value="Shikimate_DH-bd_N"/>
</dbReference>
<feature type="domain" description="Quinate/shikimate 5-dehydrogenase/glutamyl-tRNA reductase" evidence="7">
    <location>
        <begin position="133"/>
        <end position="200"/>
    </location>
</feature>
<evidence type="ECO:0000256" key="6">
    <source>
        <dbReference type="ARBA" id="ARBA00049442"/>
    </source>
</evidence>
<keyword evidence="4" id="KW-0560">Oxidoreductase</keyword>
<keyword evidence="3" id="KW-0521">NADP</keyword>
<dbReference type="Pfam" id="PF08501">
    <property type="entry name" value="Shikimate_dh_N"/>
    <property type="match status" value="1"/>
</dbReference>
<dbReference type="InterPro" id="IPR022893">
    <property type="entry name" value="Shikimate_DH_fam"/>
</dbReference>
<sequence>MNTFTGNDILSSRNHIKNEKRFGLIGDPIKGSLSPLLFNAGYDGRYAYDLIEGQDFETSYQKFIDGYEGINVTAPFKEQAFRKADVRDATCEKTGAANLLVKKDGGITAYNTDYTGIQMSLLKAAENDRQVWRTALVVGCGGAGKAAAVAVGDLRLKTVLMNRNMERAEEIARRLPEYGFEVRPLDDFRKCFRKADVIIYTLPGKIDAIDSLDGRDFRGGRFSGKRKFILEANYKTPSFGPSVLERMHKANDLAVYISGTEWLLYQAVGGYGIFTGEMPDAEKMRKVLK</sequence>
<dbReference type="GO" id="GO:0009073">
    <property type="term" value="P:aromatic amino acid family biosynthetic process"/>
    <property type="evidence" value="ECO:0007669"/>
    <property type="project" value="UniProtKB-KW"/>
</dbReference>
<reference evidence="9" key="2">
    <citation type="journal article" date="2021" name="PeerJ">
        <title>Extensive microbial diversity within the chicken gut microbiome revealed by metagenomics and culture.</title>
        <authorList>
            <person name="Gilroy R."/>
            <person name="Ravi A."/>
            <person name="Getino M."/>
            <person name="Pursley I."/>
            <person name="Horton D.L."/>
            <person name="Alikhan N.F."/>
            <person name="Baker D."/>
            <person name="Gharbi K."/>
            <person name="Hall N."/>
            <person name="Watson M."/>
            <person name="Adriaenssens E.M."/>
            <person name="Foster-Nyarko E."/>
            <person name="Jarju S."/>
            <person name="Secka A."/>
            <person name="Antonio M."/>
            <person name="Oren A."/>
            <person name="Chaudhuri R.R."/>
            <person name="La Ragione R."/>
            <person name="Hildebrand F."/>
            <person name="Pallen M.J."/>
        </authorList>
    </citation>
    <scope>NUCLEOTIDE SEQUENCE</scope>
    <source>
        <strain evidence="9">D5-748</strain>
    </source>
</reference>
<accession>A0A9D9EBQ8</accession>
<dbReference type="GO" id="GO:0019632">
    <property type="term" value="P:shikimate metabolic process"/>
    <property type="evidence" value="ECO:0007669"/>
    <property type="project" value="TreeGrafter"/>
</dbReference>
<dbReference type="PANTHER" id="PTHR21089:SF1">
    <property type="entry name" value="BIFUNCTIONAL 3-DEHYDROQUINATE DEHYDRATASE_SHIKIMATE DEHYDROGENASE, CHLOROPLASTIC"/>
    <property type="match status" value="1"/>
</dbReference>
<dbReference type="Proteomes" id="UP000823619">
    <property type="component" value="Unassembled WGS sequence"/>
</dbReference>
<feature type="domain" description="Shikimate dehydrogenase substrate binding N-terminal" evidence="8">
    <location>
        <begin position="24"/>
        <end position="99"/>
    </location>
</feature>